<evidence type="ECO:0008006" key="5">
    <source>
        <dbReference type="Google" id="ProtNLM"/>
    </source>
</evidence>
<evidence type="ECO:0000313" key="4">
    <source>
        <dbReference type="Proteomes" id="UP000660262"/>
    </source>
</evidence>
<evidence type="ECO:0000256" key="1">
    <source>
        <dbReference type="SAM" id="MobiDB-lite"/>
    </source>
</evidence>
<keyword evidence="2" id="KW-0472">Membrane</keyword>
<proteinExistence type="predicted"/>
<name>A0A830HEI6_9CHLO</name>
<feature type="region of interest" description="Disordered" evidence="1">
    <location>
        <begin position="81"/>
        <end position="100"/>
    </location>
</feature>
<accession>A0A830HEI6</accession>
<dbReference type="AlphaFoldDB" id="A0A830HEI6"/>
<keyword evidence="2" id="KW-0812">Transmembrane</keyword>
<comment type="caution">
    <text evidence="3">The sequence shown here is derived from an EMBL/GenBank/DDBJ whole genome shotgun (WGS) entry which is preliminary data.</text>
</comment>
<evidence type="ECO:0000313" key="3">
    <source>
        <dbReference type="EMBL" id="GHP03527.1"/>
    </source>
</evidence>
<organism evidence="3 4">
    <name type="scientific">Pycnococcus provasolii</name>
    <dbReference type="NCBI Taxonomy" id="41880"/>
    <lineage>
        <taxon>Eukaryota</taxon>
        <taxon>Viridiplantae</taxon>
        <taxon>Chlorophyta</taxon>
        <taxon>Pseudoscourfieldiophyceae</taxon>
        <taxon>Pseudoscourfieldiales</taxon>
        <taxon>Pycnococcaceae</taxon>
        <taxon>Pycnococcus</taxon>
    </lineage>
</organism>
<protein>
    <recommendedName>
        <fullName evidence="5">O-fucosyltransferase family protein</fullName>
    </recommendedName>
</protein>
<dbReference type="Gene3D" id="3.40.50.11350">
    <property type="match status" value="1"/>
</dbReference>
<keyword evidence="4" id="KW-1185">Reference proteome</keyword>
<sequence length="514" mass="57123">MNDIRACRRITVRRDRHDRRTLLLLCVTFTGMMMMFMASHASSDSSSHSSSVAVALNPVVCEFSPVFQKYTILCRENDDGEHESRLAPSTSTDSRHAESSASSSSAAAAASCNCLHLTNFDPGAGFFASVVQVFNQLLFAEYHKLKPRVRWENKHYGYPAHKGENNEFATLWGRRRTTARSRRRNSGDFWTAFFLPVGDDDEHAPVPTCCKRVDEGTFWAIHLNNRPPPEQYITTYTYSKEANDPRREHYPANLYDTNRKLAAGILDRHVRLRASSVSYALSLLREHDAWRSRNVVGVHLRGTDKAWGGEVLGPAHYFPAVDAYLANRGGKGAAIYVASDTRDFVHAFRRRYESRGVAVLTSENVRDATTTTTTTCGSFLARRMPRSSNLRANSEFGNRLLDVGLQGGGGGGDAARLEQYQNSLWRSYGVRMDRFKALCVLTDALMLAHADFLVKCSSAVGEFAIYLNSEHLGRHSLDLQYRCGHHGTSAQELGMVDEKGCVSRGGAGAAATTE</sequence>
<reference evidence="3" key="1">
    <citation type="submission" date="2020-10" db="EMBL/GenBank/DDBJ databases">
        <title>Unveiling of a novel bifunctional photoreceptor, Dualchrome1, isolated from a cosmopolitan green alga.</title>
        <authorList>
            <person name="Suzuki S."/>
            <person name="Kawachi M."/>
        </authorList>
    </citation>
    <scope>NUCLEOTIDE SEQUENCE</scope>
    <source>
        <strain evidence="3">NIES 2893</strain>
    </source>
</reference>
<dbReference type="EMBL" id="BNJQ01000005">
    <property type="protein sequence ID" value="GHP03527.1"/>
    <property type="molecule type" value="Genomic_DNA"/>
</dbReference>
<gene>
    <name evidence="3" type="ORF">PPROV_000228200</name>
</gene>
<evidence type="ECO:0000256" key="2">
    <source>
        <dbReference type="SAM" id="Phobius"/>
    </source>
</evidence>
<feature type="transmembrane region" description="Helical" evidence="2">
    <location>
        <begin position="21"/>
        <end position="41"/>
    </location>
</feature>
<keyword evidence="2" id="KW-1133">Transmembrane helix</keyword>
<dbReference type="Proteomes" id="UP000660262">
    <property type="component" value="Unassembled WGS sequence"/>
</dbReference>